<feature type="compositionally biased region" description="Acidic residues" evidence="4">
    <location>
        <begin position="229"/>
        <end position="239"/>
    </location>
</feature>
<evidence type="ECO:0008006" key="7">
    <source>
        <dbReference type="Google" id="ProtNLM"/>
    </source>
</evidence>
<keyword evidence="2" id="KW-0539">Nucleus</keyword>
<evidence type="ECO:0000256" key="1">
    <source>
        <dbReference type="ARBA" id="ARBA00004123"/>
    </source>
</evidence>
<accession>A0ABR1QBF3</accession>
<comment type="caution">
    <text evidence="5">The sequence shown here is derived from an EMBL/GenBank/DDBJ whole genome shotgun (WGS) entry which is preliminary data.</text>
</comment>
<sequence>MATSRYDLLDQHDEDELHKNRQLPVETRPFQRVSKHVALAQLPATKLPTPPPEGAPEAQQDGASTASSGYMGQVHGQAATMKEDIQLDFAAFDSTITRLQFLATANERERERYATDRSKILETMEAVRSSNASLRTQLDEARATLAQRKSFDELADRITSNRMLRPRAEQAVNLDKLAEECDELQRESETYGVTWRERKEQFDKLVGEGVNLLRLIRDEKEEVERREGMDEEDGDDDENSNNNSSNTPGGGKPGGSQSGNGTPARQGDGNNTPRPGSSSGRTPRHDSPGAGGSGASATDNLKPQPDAAGSFSRGGSLAPSLRGNSPAVRSGPGSSHGGKDGEPEEGEDVEMGEPAQTADTPMAEGGVKEETPQITVDAPAGPDDKMDTT</sequence>
<feature type="region of interest" description="Disordered" evidence="4">
    <location>
        <begin position="222"/>
        <end position="389"/>
    </location>
</feature>
<evidence type="ECO:0000256" key="4">
    <source>
        <dbReference type="SAM" id="MobiDB-lite"/>
    </source>
</evidence>
<keyword evidence="6" id="KW-1185">Reference proteome</keyword>
<protein>
    <recommendedName>
        <fullName evidence="7">Tho complex subunit 7</fullName>
    </recommendedName>
</protein>
<dbReference type="RefSeq" id="XP_066699371.1">
    <property type="nucleotide sequence ID" value="XM_066843259.1"/>
</dbReference>
<feature type="coiled-coil region" evidence="3">
    <location>
        <begin position="124"/>
        <end position="194"/>
    </location>
</feature>
<evidence type="ECO:0000256" key="3">
    <source>
        <dbReference type="SAM" id="Coils"/>
    </source>
</evidence>
<comment type="subcellular location">
    <subcellularLocation>
        <location evidence="1">Nucleus</location>
    </subcellularLocation>
</comment>
<feature type="compositionally biased region" description="Acidic residues" evidence="4">
    <location>
        <begin position="342"/>
        <end position="351"/>
    </location>
</feature>
<keyword evidence="3" id="KW-0175">Coiled coil</keyword>
<evidence type="ECO:0000256" key="2">
    <source>
        <dbReference type="ARBA" id="ARBA00023242"/>
    </source>
</evidence>
<dbReference type="Pfam" id="PF05615">
    <property type="entry name" value="THOC7"/>
    <property type="match status" value="1"/>
</dbReference>
<proteinExistence type="predicted"/>
<feature type="region of interest" description="Disordered" evidence="4">
    <location>
        <begin position="1"/>
        <end position="70"/>
    </location>
</feature>
<feature type="compositionally biased region" description="Polar residues" evidence="4">
    <location>
        <begin position="61"/>
        <end position="70"/>
    </location>
</feature>
<dbReference type="InterPro" id="IPR008501">
    <property type="entry name" value="THOC7/Mft1"/>
</dbReference>
<dbReference type="Proteomes" id="UP001391051">
    <property type="component" value="Unassembled WGS sequence"/>
</dbReference>
<gene>
    <name evidence="5" type="ORF">PG986_007037</name>
</gene>
<dbReference type="GeneID" id="92076321"/>
<organism evidence="5 6">
    <name type="scientific">Apiospora aurea</name>
    <dbReference type="NCBI Taxonomy" id="335848"/>
    <lineage>
        <taxon>Eukaryota</taxon>
        <taxon>Fungi</taxon>
        <taxon>Dikarya</taxon>
        <taxon>Ascomycota</taxon>
        <taxon>Pezizomycotina</taxon>
        <taxon>Sordariomycetes</taxon>
        <taxon>Xylariomycetidae</taxon>
        <taxon>Amphisphaeriales</taxon>
        <taxon>Apiosporaceae</taxon>
        <taxon>Apiospora</taxon>
    </lineage>
</organism>
<feature type="compositionally biased region" description="Polar residues" evidence="4">
    <location>
        <begin position="268"/>
        <end position="281"/>
    </location>
</feature>
<name>A0ABR1QBF3_9PEZI</name>
<dbReference type="EMBL" id="JAQQWE010000005">
    <property type="protein sequence ID" value="KAK7951309.1"/>
    <property type="molecule type" value="Genomic_DNA"/>
</dbReference>
<evidence type="ECO:0000313" key="5">
    <source>
        <dbReference type="EMBL" id="KAK7951309.1"/>
    </source>
</evidence>
<evidence type="ECO:0000313" key="6">
    <source>
        <dbReference type="Proteomes" id="UP001391051"/>
    </source>
</evidence>
<feature type="compositionally biased region" description="Basic and acidic residues" evidence="4">
    <location>
        <begin position="7"/>
        <end position="19"/>
    </location>
</feature>
<feature type="compositionally biased region" description="Gly residues" evidence="4">
    <location>
        <begin position="248"/>
        <end position="258"/>
    </location>
</feature>
<reference evidence="5 6" key="1">
    <citation type="submission" date="2023-01" db="EMBL/GenBank/DDBJ databases">
        <title>Analysis of 21 Apiospora genomes using comparative genomics revels a genus with tremendous synthesis potential of carbohydrate active enzymes and secondary metabolites.</title>
        <authorList>
            <person name="Sorensen T."/>
        </authorList>
    </citation>
    <scope>NUCLEOTIDE SEQUENCE [LARGE SCALE GENOMIC DNA]</scope>
    <source>
        <strain evidence="5 6">CBS 24483</strain>
    </source>
</reference>